<reference evidence="1 2" key="1">
    <citation type="submission" date="2012-01" db="EMBL/GenBank/DDBJ databases">
        <title>Improved High-Quality Draft sequence of Metallosphaera yellowstonensis MK1.</title>
        <authorList>
            <consortium name="US DOE Joint Genome Institute"/>
            <person name="Lucas S."/>
            <person name="Han J."/>
            <person name="Cheng J.-F."/>
            <person name="Goodwin L."/>
            <person name="Pitluck S."/>
            <person name="Peters L."/>
            <person name="Teshima H."/>
            <person name="Detter J.C."/>
            <person name="Han C."/>
            <person name="Tapia R."/>
            <person name="Land M."/>
            <person name="Hauser L."/>
            <person name="Kyrpides N."/>
            <person name="Kozubal M."/>
            <person name="Macur R.E."/>
            <person name="Jay Z."/>
            <person name="Inskeep W."/>
            <person name="Woyke T."/>
        </authorList>
    </citation>
    <scope>NUCLEOTIDE SEQUENCE [LARGE SCALE GENOMIC DNA]</scope>
    <source>
        <strain evidence="1 2">MK1</strain>
    </source>
</reference>
<evidence type="ECO:0000313" key="2">
    <source>
        <dbReference type="Proteomes" id="UP000003980"/>
    </source>
</evidence>
<evidence type="ECO:0000313" key="1">
    <source>
        <dbReference type="EMBL" id="EHP68331.1"/>
    </source>
</evidence>
<dbReference type="EMBL" id="JH597770">
    <property type="protein sequence ID" value="EHP68331.1"/>
    <property type="molecule type" value="Genomic_DNA"/>
</dbReference>
<dbReference type="Proteomes" id="UP000003980">
    <property type="component" value="Unassembled WGS sequence"/>
</dbReference>
<name>H2C855_9CREN</name>
<keyword evidence="2" id="KW-1185">Reference proteome</keyword>
<dbReference type="AlphaFoldDB" id="H2C855"/>
<gene>
    <name evidence="1" type="ORF">MetMK1DRAFT_00027580</name>
</gene>
<proteinExistence type="predicted"/>
<protein>
    <submittedName>
        <fullName evidence="1">Uncharacterized protein</fullName>
    </submittedName>
</protein>
<organism evidence="1 2">
    <name type="scientific">Metallosphaera yellowstonensis MK1</name>
    <dbReference type="NCBI Taxonomy" id="671065"/>
    <lineage>
        <taxon>Archaea</taxon>
        <taxon>Thermoproteota</taxon>
        <taxon>Thermoprotei</taxon>
        <taxon>Sulfolobales</taxon>
        <taxon>Sulfolobaceae</taxon>
        <taxon>Metallosphaera</taxon>
    </lineage>
</organism>
<dbReference type="HOGENOM" id="CLU_2461842_0_0_2"/>
<sequence>MAITQKLRSLLAIHGRSLVDFKPQNLIIRSYGNLREVIRKARISEKFFSVVLLKRCGKRQIEFARERLVKAVNRLGVVRRNGRSRKVN</sequence>
<dbReference type="STRING" id="671065.MetMK1DRAFT_00027580"/>
<accession>H2C855</accession>